<keyword evidence="3" id="KW-0472">Membrane</keyword>
<dbReference type="SUPFAM" id="SSF48726">
    <property type="entry name" value="Immunoglobulin"/>
    <property type="match status" value="1"/>
</dbReference>
<dbReference type="Gene3D" id="2.60.40.10">
    <property type="entry name" value="Immunoglobulins"/>
    <property type="match status" value="2"/>
</dbReference>
<dbReference type="PANTHER" id="PTHR12080">
    <property type="entry name" value="SIGNALING LYMPHOCYTIC ACTIVATION MOLECULE"/>
    <property type="match status" value="1"/>
</dbReference>
<reference evidence="6" key="1">
    <citation type="submission" date="2017-08" db="EMBL/GenBank/DDBJ databases">
        <title>Assembly of the North American Bullfrog Genome.</title>
        <authorList>
            <person name="Warren R.L."/>
            <person name="Vandervalk B.P."/>
            <person name="Kucuk E."/>
            <person name="Birol I."/>
            <person name="Helbing C."/>
            <person name="Pandoh P."/>
            <person name="Behsaz B."/>
            <person name="Mohamadi H."/>
            <person name="Chu J."/>
            <person name="Jackman S."/>
            <person name="Hammond S.A."/>
            <person name="Veldhoen N."/>
            <person name="Kirk H."/>
            <person name="Zhao Y."/>
            <person name="Coope R."/>
            <person name="Pleasance S."/>
            <person name="Moore R."/>
            <person name="Holt R."/>
        </authorList>
    </citation>
    <scope>NUCLEOTIDE SEQUENCE</scope>
    <source>
        <strain evidence="6">Bruno</strain>
        <tissue evidence="6">Liver</tissue>
    </source>
</reference>
<dbReference type="InterPro" id="IPR036179">
    <property type="entry name" value="Ig-like_dom_sf"/>
</dbReference>
<evidence type="ECO:0000256" key="3">
    <source>
        <dbReference type="ARBA" id="ARBA00023136"/>
    </source>
</evidence>
<dbReference type="InterPro" id="IPR013106">
    <property type="entry name" value="Ig_V-set"/>
</dbReference>
<protein>
    <recommendedName>
        <fullName evidence="5">Immunoglobulin domain-containing protein</fullName>
    </recommendedName>
</protein>
<accession>A0A2G9R6K6</accession>
<feature type="domain" description="Immunoglobulin" evidence="5">
    <location>
        <begin position="26"/>
        <end position="121"/>
    </location>
</feature>
<keyword evidence="2" id="KW-0732">Signal</keyword>
<name>A0A2G9R6K6_AQUCT</name>
<dbReference type="EMBL" id="KV963476">
    <property type="protein sequence ID" value="PIO23506.1"/>
    <property type="molecule type" value="Genomic_DNA"/>
</dbReference>
<evidence type="ECO:0000259" key="5">
    <source>
        <dbReference type="SMART" id="SM00409"/>
    </source>
</evidence>
<evidence type="ECO:0000256" key="2">
    <source>
        <dbReference type="ARBA" id="ARBA00022729"/>
    </source>
</evidence>
<sequence length="213" mass="23566">MSPFYFWIVVLLNLQIYVMSEAPSVKEDVLGAVGGAVTLHLCYTGATSITWNFITKAITIARTKPQESPGIEDSNYDGRLSSTPDGSLIITELRLEDQGTYRAQFRTDKGTKTCDYHLTVFSNLTAENVTITSNVTDNKTCEVSLTCLVDSVDGSKVIIIWRSLNSSNVNQTQNIVFVPPSNINFIYICTAKNPVSNVSKNVVPWLYCNNGKY</sequence>
<comment type="subcellular location">
    <subcellularLocation>
        <location evidence="1">Membrane</location>
    </subcellularLocation>
</comment>
<evidence type="ECO:0000313" key="6">
    <source>
        <dbReference type="EMBL" id="PIO23506.1"/>
    </source>
</evidence>
<dbReference type="GO" id="GO:0016020">
    <property type="term" value="C:membrane"/>
    <property type="evidence" value="ECO:0007669"/>
    <property type="project" value="UniProtKB-SubCell"/>
</dbReference>
<organism evidence="6">
    <name type="scientific">Aquarana catesbeiana</name>
    <name type="common">American bullfrog</name>
    <name type="synonym">Rana catesbeiana</name>
    <dbReference type="NCBI Taxonomy" id="8400"/>
    <lineage>
        <taxon>Eukaryota</taxon>
        <taxon>Metazoa</taxon>
        <taxon>Chordata</taxon>
        <taxon>Craniata</taxon>
        <taxon>Vertebrata</taxon>
        <taxon>Euteleostomi</taxon>
        <taxon>Amphibia</taxon>
        <taxon>Batrachia</taxon>
        <taxon>Anura</taxon>
        <taxon>Neobatrachia</taxon>
        <taxon>Ranoidea</taxon>
        <taxon>Ranidae</taxon>
        <taxon>Aquarana</taxon>
    </lineage>
</organism>
<gene>
    <name evidence="6" type="ORF">AB205_0009740</name>
</gene>
<feature type="non-terminal residue" evidence="6">
    <location>
        <position position="213"/>
    </location>
</feature>
<dbReference type="SMART" id="SM00409">
    <property type="entry name" value="IG"/>
    <property type="match status" value="1"/>
</dbReference>
<proteinExistence type="predicted"/>
<dbReference type="InterPro" id="IPR003599">
    <property type="entry name" value="Ig_sub"/>
</dbReference>
<dbReference type="InterPro" id="IPR015631">
    <property type="entry name" value="CD2/SLAM_rcpt"/>
</dbReference>
<dbReference type="AlphaFoldDB" id="A0A2G9R6K6"/>
<dbReference type="OrthoDB" id="8963224at2759"/>
<evidence type="ECO:0000256" key="1">
    <source>
        <dbReference type="ARBA" id="ARBA00004370"/>
    </source>
</evidence>
<evidence type="ECO:0000256" key="4">
    <source>
        <dbReference type="ARBA" id="ARBA00023180"/>
    </source>
</evidence>
<dbReference type="PANTHER" id="PTHR12080:SF55">
    <property type="entry name" value="LYMPHOCYTE FUNCTION-ASSOCIATED ANTIGEN 3"/>
    <property type="match status" value="1"/>
</dbReference>
<dbReference type="InterPro" id="IPR013783">
    <property type="entry name" value="Ig-like_fold"/>
</dbReference>
<dbReference type="Pfam" id="PF07686">
    <property type="entry name" value="V-set"/>
    <property type="match status" value="1"/>
</dbReference>
<keyword evidence="4" id="KW-0325">Glycoprotein</keyword>